<name>A0A6I9QF41_ELAGV</name>
<dbReference type="InterPro" id="IPR056062">
    <property type="entry name" value="DUF7645"/>
</dbReference>
<dbReference type="PANTHER" id="PTHR15180">
    <property type="entry name" value="GENERAL TRANSCRIPTION FACTOR 3C POLYPEPTIDE 1"/>
    <property type="match status" value="1"/>
</dbReference>
<dbReference type="Pfam" id="PF24101">
    <property type="entry name" value="WHD_GTF3C1"/>
    <property type="match status" value="1"/>
</dbReference>
<organism evidence="6 7">
    <name type="scientific">Elaeis guineensis var. tenera</name>
    <name type="common">Oil palm</name>
    <dbReference type="NCBI Taxonomy" id="51953"/>
    <lineage>
        <taxon>Eukaryota</taxon>
        <taxon>Viridiplantae</taxon>
        <taxon>Streptophyta</taxon>
        <taxon>Embryophyta</taxon>
        <taxon>Tracheophyta</taxon>
        <taxon>Spermatophyta</taxon>
        <taxon>Magnoliopsida</taxon>
        <taxon>Liliopsida</taxon>
        <taxon>Arecaceae</taxon>
        <taxon>Arecoideae</taxon>
        <taxon>Cocoseae</taxon>
        <taxon>Elaeidinae</taxon>
        <taxon>Elaeis</taxon>
    </lineage>
</organism>
<evidence type="ECO:0000259" key="5">
    <source>
        <dbReference type="Pfam" id="PF24658"/>
    </source>
</evidence>
<sequence length="1550" mass="175498">MLQIFWYTQICKRLGFNAKKLYNRVNAMRGRFKMPWEAEIRDRTPLYRIWTFRNYPRCSAIVDPGNCEALPHKPEISNQTGDSFPYAESSAIVQFKDTYSTDEFLHSEKTDGRSLVSEPPTICSGCTMNSQVIKHGTETENQDIPSTGDDPKHGNSVIAPRLNGRQSEKHHSVSSILSKLKAVQRYPCLTSTLVGTRREQRILKRLKKEKFILMSELYRWLEGLEKNKHTRMDRKTLTRTLNRLQQEGLCKCVQVSIPGVTNYSRTRLTEVILHPSVDNLSSEILAQIHKRHRDFDKHVRGQGSARSENGKSLVSLTSLRPSNRADNKPVIFDAMRANGFVPAKMIRAKLLHKFLWGCLSDLPDWANGFNSNKYGDDLINPHDTCQLFVLDEAVKTMPLELFLQIVGSPKEIDNMVEKCRLGLRLSDLPGQEYRRLMDTQATGRLSCVINILLRLKLIQLVREESEKDATALTHAILAHALELKPYIEEPLSTTLRSSHVKVDLRPRIRHDFILSKQDAVDAYWETLEYFYAAADPAVASHAFPGSSVRELFHFRSWASVRVMSAEQRMELLKCVKDVEPGKKISFKDCAKIARELNLTLEQVLRVSYDKRQSRLQRNPSRSRPKMQENHIDVDNCGSFGQKRKRSSKYVSPKHTQGANETTESSIQTISVTSIADEQTKGRNTSTLDASGNHDCHLPAGGNNIHVNATVESEMHEEDGIKCAFISQCTFPKRKRKRRKRFSWTDSSDRQLVMQYARQRAILGARFYRVDWPSLSDLPALPGTCARRMAILNSNLNIRRAVMRLCNLLAERYAGYLDTVRRMQEKESLTQNISATHENKFETNFQQHSWDDFEDPDIKIAVDEVLRYKRIAKMEYAKRIGSRHGKEWPDIPQIDGTSSNVQEHAAVPGDGTQDYVDGCKSVNIISTTKRSGASSHRFRGKFFKILKSRGGIIRRKVRESLTIANAVELLKLVFLSTSAAPEVQNSLAVTLHLYSERDIFAAFNYLKERNFMVAGHGIRPFVLSRKFWHDASSSPLPIDSGKRAADFSSWLTKQEKNLREDGVSLTEDLQCGEIFHLFALVSSGELFVSPVLPKEGVGETDEPNNSKSLFPMEHIEEFDVPKVLKRKSDKAKLSTREKFKKQKTQARIDSNLCSRREKGFPGIRVILKRAAFSRGDAIQCFTDKHDLACSLSYDENNQASSHTVETSGILSLSENSISCQNYGDIIESAVPHNELPWDAMAMYAVQVSSVFVGGDAAITFSHDLLKSVYSAICQSGEQGLEMEEISEVTRVQGVQLAEVLVDTLEVFRLVIKVNAYDSIRIVDSSYRSKYFISTLADLNQVCDLSSYMKSQIACYEACRQLSQEKQNSIDHSQETSMNLCDGHKVTILDVPSKPAVHHIEDQNIEGSSTVGESIQGEAVRVQGKDAVDSKWPATCVSHASRPILPWINGDGSTNSIVYKGLTRRVLGTVMQNPGIKEEDIINRMDVLNPQSCRRLLEMMVLDNHLMVRMMHQTTSSGPPAILHDLFRSNFCKSESVFQKHFFANPMSTYLL</sequence>
<dbReference type="Proteomes" id="UP000504607">
    <property type="component" value="Unplaced"/>
</dbReference>
<evidence type="ECO:0000259" key="2">
    <source>
        <dbReference type="Pfam" id="PF24101"/>
    </source>
</evidence>
<dbReference type="InterPro" id="IPR056063">
    <property type="entry name" value="DUF7646"/>
</dbReference>
<feature type="domain" description="GTF3C1 extended winged-helix" evidence="2">
    <location>
        <begin position="192"/>
        <end position="300"/>
    </location>
</feature>
<dbReference type="RefSeq" id="XP_010908085.3">
    <property type="nucleotide sequence ID" value="XM_010909783.3"/>
</dbReference>
<evidence type="ECO:0000259" key="3">
    <source>
        <dbReference type="Pfam" id="PF24655"/>
    </source>
</evidence>
<dbReference type="GO" id="GO:0006384">
    <property type="term" value="P:transcription initiation at RNA polymerase III promoter"/>
    <property type="evidence" value="ECO:0007669"/>
    <property type="project" value="InterPro"/>
</dbReference>
<dbReference type="GO" id="GO:0000127">
    <property type="term" value="C:transcription factor TFIIIC complex"/>
    <property type="evidence" value="ECO:0007669"/>
    <property type="project" value="InterPro"/>
</dbReference>
<dbReference type="InterPro" id="IPR056467">
    <property type="entry name" value="eWH_GTF3C1"/>
</dbReference>
<dbReference type="GO" id="GO:0042791">
    <property type="term" value="P:5S class rRNA transcription by RNA polymerase III"/>
    <property type="evidence" value="ECO:0007669"/>
    <property type="project" value="TreeGrafter"/>
</dbReference>
<evidence type="ECO:0000256" key="1">
    <source>
        <dbReference type="SAM" id="MobiDB-lite"/>
    </source>
</evidence>
<dbReference type="InterPro" id="IPR056064">
    <property type="entry name" value="DUF7647"/>
</dbReference>
<protein>
    <submittedName>
        <fullName evidence="7">Uncharacterized protein LOC105034571</fullName>
    </submittedName>
</protein>
<dbReference type="OrthoDB" id="68020at2759"/>
<feature type="domain" description="DUF7646" evidence="4">
    <location>
        <begin position="7"/>
        <end position="56"/>
    </location>
</feature>
<dbReference type="Pfam" id="PF24657">
    <property type="entry name" value="DUF7646"/>
    <property type="match status" value="1"/>
</dbReference>
<gene>
    <name evidence="7" type="primary">LOC105034571</name>
</gene>
<feature type="compositionally biased region" description="Polar residues" evidence="1">
    <location>
        <begin position="653"/>
        <end position="689"/>
    </location>
</feature>
<proteinExistence type="predicted"/>
<dbReference type="PANTHER" id="PTHR15180:SF1">
    <property type="entry name" value="GENERAL TRANSCRIPTION FACTOR 3C POLYPEPTIDE 1"/>
    <property type="match status" value="1"/>
</dbReference>
<feature type="region of interest" description="Disordered" evidence="1">
    <location>
        <begin position="611"/>
        <end position="692"/>
    </location>
</feature>
<feature type="domain" description="DUF7645" evidence="3">
    <location>
        <begin position="559"/>
        <end position="618"/>
    </location>
</feature>
<dbReference type="GO" id="GO:0003677">
    <property type="term" value="F:DNA binding"/>
    <property type="evidence" value="ECO:0007669"/>
    <property type="project" value="InterPro"/>
</dbReference>
<accession>A0A6I9QF41</accession>
<evidence type="ECO:0000313" key="6">
    <source>
        <dbReference type="Proteomes" id="UP000504607"/>
    </source>
</evidence>
<reference evidence="7" key="1">
    <citation type="submission" date="2025-08" db="UniProtKB">
        <authorList>
            <consortium name="RefSeq"/>
        </authorList>
    </citation>
    <scope>IDENTIFICATION</scope>
</reference>
<evidence type="ECO:0000259" key="4">
    <source>
        <dbReference type="Pfam" id="PF24657"/>
    </source>
</evidence>
<dbReference type="Pfam" id="PF24655">
    <property type="entry name" value="DUF7645"/>
    <property type="match status" value="1"/>
</dbReference>
<dbReference type="CDD" id="cd16169">
    <property type="entry name" value="Tau138_eWH"/>
    <property type="match status" value="1"/>
</dbReference>
<dbReference type="InterPro" id="IPR044210">
    <property type="entry name" value="Tfc3-like"/>
</dbReference>
<dbReference type="FunCoup" id="A0A6I9QF41">
    <property type="interactions" value="1587"/>
</dbReference>
<dbReference type="InParanoid" id="A0A6I9QF41"/>
<keyword evidence="6" id="KW-1185">Reference proteome</keyword>
<dbReference type="InterPro" id="IPR035625">
    <property type="entry name" value="Tfc3-like_eWH"/>
</dbReference>
<feature type="domain" description="DUF7647" evidence="5">
    <location>
        <begin position="380"/>
        <end position="558"/>
    </location>
</feature>
<evidence type="ECO:0000313" key="7">
    <source>
        <dbReference type="RefSeq" id="XP_010908085.3"/>
    </source>
</evidence>
<dbReference type="Pfam" id="PF24658">
    <property type="entry name" value="DUF7647"/>
    <property type="match status" value="1"/>
</dbReference>